<proteinExistence type="predicted"/>
<dbReference type="KEGG" id="acan:ACA1_243140"/>
<sequence>MEAEEIKTKPHKQLVVHQYSTGNTKEQHKEATRLLALPNLELEAIDCNHRVVVWNLVEHWQWENVYEVVPAAAGMELSWIILDHISSFKNYINLAGSVVLNAFEKALNYYTLGQNPLFQITCGKKTVTNYNALAEHLKTLEGHAAPKPTTLQNLIKELNHLVPEG</sequence>
<evidence type="ECO:0000313" key="1">
    <source>
        <dbReference type="EMBL" id="ELR13384.1"/>
    </source>
</evidence>
<evidence type="ECO:0000313" key="2">
    <source>
        <dbReference type="Proteomes" id="UP000011083"/>
    </source>
</evidence>
<dbReference type="GeneID" id="14914044"/>
<reference evidence="1 2" key="1">
    <citation type="journal article" date="2013" name="Genome Biol.">
        <title>Genome of Acanthamoeba castellanii highlights extensive lateral gene transfer and early evolution of tyrosine kinase signaling.</title>
        <authorList>
            <person name="Clarke M."/>
            <person name="Lohan A.J."/>
            <person name="Liu B."/>
            <person name="Lagkouvardos I."/>
            <person name="Roy S."/>
            <person name="Zafar N."/>
            <person name="Bertelli C."/>
            <person name="Schilde C."/>
            <person name="Kianianmomeni A."/>
            <person name="Burglin T.R."/>
            <person name="Frech C."/>
            <person name="Turcotte B."/>
            <person name="Kopec K.O."/>
            <person name="Synnott J.M."/>
            <person name="Choo C."/>
            <person name="Paponov I."/>
            <person name="Finkler A."/>
            <person name="Soon Heng Tan C."/>
            <person name="Hutchins A.P."/>
            <person name="Weinmeier T."/>
            <person name="Rattei T."/>
            <person name="Chu J.S."/>
            <person name="Gimenez G."/>
            <person name="Irimia M."/>
            <person name="Rigden D.J."/>
            <person name="Fitzpatrick D.A."/>
            <person name="Lorenzo-Morales J."/>
            <person name="Bateman A."/>
            <person name="Chiu C.H."/>
            <person name="Tang P."/>
            <person name="Hegemann P."/>
            <person name="Fromm H."/>
            <person name="Raoult D."/>
            <person name="Greub G."/>
            <person name="Miranda-Saavedra D."/>
            <person name="Chen N."/>
            <person name="Nash P."/>
            <person name="Ginger M.L."/>
            <person name="Horn M."/>
            <person name="Schaap P."/>
            <person name="Caler L."/>
            <person name="Loftus B."/>
        </authorList>
    </citation>
    <scope>NUCLEOTIDE SEQUENCE [LARGE SCALE GENOMIC DNA]</scope>
    <source>
        <strain evidence="1 2">Neff</strain>
    </source>
</reference>
<accession>L8GKL2</accession>
<dbReference type="AlphaFoldDB" id="L8GKL2"/>
<feature type="non-terminal residue" evidence="1">
    <location>
        <position position="165"/>
    </location>
</feature>
<dbReference type="VEuPathDB" id="AmoebaDB:ACA1_243140"/>
<gene>
    <name evidence="1" type="ORF">ACA1_243140</name>
</gene>
<dbReference type="RefSeq" id="XP_004335397.1">
    <property type="nucleotide sequence ID" value="XM_004335349.1"/>
</dbReference>
<name>L8GKL2_ACACF</name>
<dbReference type="EMBL" id="KB008093">
    <property type="protein sequence ID" value="ELR13384.1"/>
    <property type="molecule type" value="Genomic_DNA"/>
</dbReference>
<keyword evidence="2" id="KW-1185">Reference proteome</keyword>
<dbReference type="Proteomes" id="UP000011083">
    <property type="component" value="Unassembled WGS sequence"/>
</dbReference>
<organism evidence="1 2">
    <name type="scientific">Acanthamoeba castellanii (strain ATCC 30010 / Neff)</name>
    <dbReference type="NCBI Taxonomy" id="1257118"/>
    <lineage>
        <taxon>Eukaryota</taxon>
        <taxon>Amoebozoa</taxon>
        <taxon>Discosea</taxon>
        <taxon>Longamoebia</taxon>
        <taxon>Centramoebida</taxon>
        <taxon>Acanthamoebidae</taxon>
        <taxon>Acanthamoeba</taxon>
    </lineage>
</organism>
<protein>
    <submittedName>
        <fullName evidence="1">Uncharacterized protein</fullName>
    </submittedName>
</protein>